<name>A0ACC0KDZ0_CHOFU</name>
<dbReference type="Proteomes" id="UP001064048">
    <property type="component" value="Chromosome 5"/>
</dbReference>
<proteinExistence type="predicted"/>
<reference evidence="1 2" key="1">
    <citation type="journal article" date="2022" name="Genome Biol. Evol.">
        <title>The Spruce Budworm Genome: Reconstructing the Evolutionary History of Antifreeze Proteins.</title>
        <authorList>
            <person name="Beliveau C."/>
            <person name="Gagne P."/>
            <person name="Picq S."/>
            <person name="Vernygora O."/>
            <person name="Keeling C.I."/>
            <person name="Pinkney K."/>
            <person name="Doucet D."/>
            <person name="Wen F."/>
            <person name="Johnston J.S."/>
            <person name="Maaroufi H."/>
            <person name="Boyle B."/>
            <person name="Laroche J."/>
            <person name="Dewar K."/>
            <person name="Juretic N."/>
            <person name="Blackburn G."/>
            <person name="Nisole A."/>
            <person name="Brunet B."/>
            <person name="Brandao M."/>
            <person name="Lumley L."/>
            <person name="Duan J."/>
            <person name="Quan G."/>
            <person name="Lucarotti C.J."/>
            <person name="Roe A.D."/>
            <person name="Sperling F.A.H."/>
            <person name="Levesque R.C."/>
            <person name="Cusson M."/>
        </authorList>
    </citation>
    <scope>NUCLEOTIDE SEQUENCE [LARGE SCALE GENOMIC DNA]</scope>
    <source>
        <strain evidence="1">Glfc:IPQL:Cfum</strain>
    </source>
</reference>
<comment type="caution">
    <text evidence="1">The sequence shown here is derived from an EMBL/GenBank/DDBJ whole genome shotgun (WGS) entry which is preliminary data.</text>
</comment>
<sequence>MNYASALAVFQIQLKPMPNLALVSPSTRNRYAIDFSRSRKGHILIVDRGLFTLLVEQRDVPGIDCAHLAMDTEEGVEVVWNEVQFSERKNFKAQEDKIQMVFDNLTRLEHPNIVKFHRYWTDTHNDKPRVIFITEYMSCGSLKQFLKRTKRNVKRLPLQAWKRWCTQILSALSYLHGCVPSIVHGNLTCDTIFIQHNGLVKIGSVAPDAIHHHSLPTELNCANFFPKSSFAASQMVTPAMDIYSFGMCALETAALEIQGNGDSGSHVTEEHVARTVESLEEPRQKDFIYRCINKDPALRPTARELLFHPLLFEVHSLKLLAAHTLEMGLCSRKKPLCSEYIGDDNRRSDGRKRRGTSFVRARGELHEITAKDLQPHAEKLEKFVEDVKYGIYPLTAYGSLGTSGRAASPLAPDPAPAASPEPRDVEARRVVNMMCSLKPHAPPPGERADQDLLMTILLRMDDKMNRQLTCCVSRRDSAPQLARELVQLGFIHEAVVSPPARKRLAIDYFLAQEMNKRYKILCE</sequence>
<protein>
    <submittedName>
        <fullName evidence="1">Uncharacterized protein</fullName>
    </submittedName>
</protein>
<dbReference type="EMBL" id="CM046105">
    <property type="protein sequence ID" value="KAI8434668.1"/>
    <property type="molecule type" value="Genomic_DNA"/>
</dbReference>
<keyword evidence="2" id="KW-1185">Reference proteome</keyword>
<evidence type="ECO:0000313" key="1">
    <source>
        <dbReference type="EMBL" id="KAI8434668.1"/>
    </source>
</evidence>
<organism evidence="1 2">
    <name type="scientific">Choristoneura fumiferana</name>
    <name type="common">Spruce budworm moth</name>
    <name type="synonym">Archips fumiferana</name>
    <dbReference type="NCBI Taxonomy" id="7141"/>
    <lineage>
        <taxon>Eukaryota</taxon>
        <taxon>Metazoa</taxon>
        <taxon>Ecdysozoa</taxon>
        <taxon>Arthropoda</taxon>
        <taxon>Hexapoda</taxon>
        <taxon>Insecta</taxon>
        <taxon>Pterygota</taxon>
        <taxon>Neoptera</taxon>
        <taxon>Endopterygota</taxon>
        <taxon>Lepidoptera</taxon>
        <taxon>Glossata</taxon>
        <taxon>Ditrysia</taxon>
        <taxon>Tortricoidea</taxon>
        <taxon>Tortricidae</taxon>
        <taxon>Tortricinae</taxon>
        <taxon>Choristoneura</taxon>
    </lineage>
</organism>
<gene>
    <name evidence="1" type="ORF">MSG28_003200</name>
</gene>
<evidence type="ECO:0000313" key="2">
    <source>
        <dbReference type="Proteomes" id="UP001064048"/>
    </source>
</evidence>
<accession>A0ACC0KDZ0</accession>